<dbReference type="SUPFAM" id="SSF51182">
    <property type="entry name" value="RmlC-like cupins"/>
    <property type="match status" value="1"/>
</dbReference>
<accession>A0A1I7LDY6</accession>
<proteinExistence type="predicted"/>
<evidence type="ECO:0000313" key="3">
    <source>
        <dbReference type="Proteomes" id="UP000199391"/>
    </source>
</evidence>
<dbReference type="CDD" id="cd20302">
    <property type="entry name" value="cupin_DAD"/>
    <property type="match status" value="1"/>
</dbReference>
<dbReference type="InterPro" id="IPR014710">
    <property type="entry name" value="RmlC-like_jellyroll"/>
</dbReference>
<gene>
    <name evidence="2" type="ORF">SAMN05216552_102764</name>
</gene>
<sequence length="179" mass="19201">MHPMETIVHSLGSLAAPMALHVGTDDLPFAEDFGAPGVRLKLLAADVEGGWFAVRIRFAPGVELPPHQHTGAVHAFTLSGEWSYLEHAGSPPSKAGSYLYEPAGTSHRLKVADHNTGETDVFFIIYGAMLVQDPDGNVVAVLDAHSHLRDWPNALRAQGAPVPPIIEGGRVRYTNGEPQ</sequence>
<organism evidence="2 3">
    <name type="scientific">Pseudoduganella namucuonensis</name>
    <dbReference type="NCBI Taxonomy" id="1035707"/>
    <lineage>
        <taxon>Bacteria</taxon>
        <taxon>Pseudomonadati</taxon>
        <taxon>Pseudomonadota</taxon>
        <taxon>Betaproteobacteria</taxon>
        <taxon>Burkholderiales</taxon>
        <taxon>Oxalobacteraceae</taxon>
        <taxon>Telluria group</taxon>
        <taxon>Pseudoduganella</taxon>
    </lineage>
</organism>
<reference evidence="3" key="1">
    <citation type="submission" date="2016-10" db="EMBL/GenBank/DDBJ databases">
        <authorList>
            <person name="Varghese N."/>
            <person name="Submissions S."/>
        </authorList>
    </citation>
    <scope>NUCLEOTIDE SEQUENCE [LARGE SCALE GENOMIC DNA]</scope>
    <source>
        <strain evidence="3">CGMCC 1.11014</strain>
    </source>
</reference>
<keyword evidence="3" id="KW-1185">Reference proteome</keyword>
<feature type="domain" description="ChrR-like cupin" evidence="1">
    <location>
        <begin position="21"/>
        <end position="114"/>
    </location>
</feature>
<dbReference type="InterPro" id="IPR011051">
    <property type="entry name" value="RmlC_Cupin_sf"/>
</dbReference>
<evidence type="ECO:0000259" key="1">
    <source>
        <dbReference type="Pfam" id="PF12973"/>
    </source>
</evidence>
<dbReference type="AlphaFoldDB" id="A0A1I7LDY6"/>
<dbReference type="EMBL" id="FPBO01000027">
    <property type="protein sequence ID" value="SFV07877.1"/>
    <property type="molecule type" value="Genomic_DNA"/>
</dbReference>
<dbReference type="InterPro" id="IPR025979">
    <property type="entry name" value="ChrR-like_cupin_dom"/>
</dbReference>
<dbReference type="STRING" id="1035707.SAMN05216552_102764"/>
<dbReference type="Gene3D" id="2.60.120.10">
    <property type="entry name" value="Jelly Rolls"/>
    <property type="match status" value="1"/>
</dbReference>
<evidence type="ECO:0000313" key="2">
    <source>
        <dbReference type="EMBL" id="SFV07877.1"/>
    </source>
</evidence>
<dbReference type="Pfam" id="PF12973">
    <property type="entry name" value="Cupin_7"/>
    <property type="match status" value="1"/>
</dbReference>
<protein>
    <submittedName>
        <fullName evidence="2">Cupin domain protein</fullName>
    </submittedName>
</protein>
<name>A0A1I7LDY6_9BURK</name>
<dbReference type="Proteomes" id="UP000199391">
    <property type="component" value="Unassembled WGS sequence"/>
</dbReference>